<evidence type="ECO:0000256" key="1">
    <source>
        <dbReference type="SAM" id="MobiDB-lite"/>
    </source>
</evidence>
<evidence type="ECO:0000313" key="3">
    <source>
        <dbReference type="Proteomes" id="UP001595711"/>
    </source>
</evidence>
<gene>
    <name evidence="2" type="ORF">ACFOOQ_08075</name>
</gene>
<keyword evidence="3" id="KW-1185">Reference proteome</keyword>
<dbReference type="RefSeq" id="WP_379724184.1">
    <property type="nucleotide sequence ID" value="NZ_JBHRYJ010000001.1"/>
</dbReference>
<protein>
    <submittedName>
        <fullName evidence="2">Uncharacterized protein</fullName>
    </submittedName>
</protein>
<feature type="compositionally biased region" description="Acidic residues" evidence="1">
    <location>
        <begin position="17"/>
        <end position="43"/>
    </location>
</feature>
<evidence type="ECO:0000313" key="2">
    <source>
        <dbReference type="EMBL" id="MFC3675496.1"/>
    </source>
</evidence>
<comment type="caution">
    <text evidence="2">The sequence shown here is derived from an EMBL/GenBank/DDBJ whole genome shotgun (WGS) entry which is preliminary data.</text>
</comment>
<proteinExistence type="predicted"/>
<name>A0ABV7VFU1_9PROT</name>
<dbReference type="Proteomes" id="UP001595711">
    <property type="component" value="Unassembled WGS sequence"/>
</dbReference>
<sequence>MPKITKIVEVANDIEDEDDDLGFELDADDSDANDSDGDDDDDAAMSGDLDGLRAVARLAKLAGRIDWFAAVGRPLAPAEHADAADYVAGLGFPDVQVGRVEDWRAAAAVAAETPDWGEDWWQAEEQMRKALLDEALALNPEHDLMVALTHVSAMAKENAQVRATAAAARQGISNAVLVKAAADAAAQAAYQAALVLAADGEADHPFAVKFRLFEAGRLPLGITGSTFNLF</sequence>
<accession>A0ABV7VFU1</accession>
<reference evidence="3" key="1">
    <citation type="journal article" date="2019" name="Int. J. Syst. Evol. Microbiol.">
        <title>The Global Catalogue of Microorganisms (GCM) 10K type strain sequencing project: providing services to taxonomists for standard genome sequencing and annotation.</title>
        <authorList>
            <consortium name="The Broad Institute Genomics Platform"/>
            <consortium name="The Broad Institute Genome Sequencing Center for Infectious Disease"/>
            <person name="Wu L."/>
            <person name="Ma J."/>
        </authorList>
    </citation>
    <scope>NUCLEOTIDE SEQUENCE [LARGE SCALE GENOMIC DNA]</scope>
    <source>
        <strain evidence="3">KCTC 42182</strain>
    </source>
</reference>
<organism evidence="2 3">
    <name type="scientific">Ferrovibrio xuzhouensis</name>
    <dbReference type="NCBI Taxonomy" id="1576914"/>
    <lineage>
        <taxon>Bacteria</taxon>
        <taxon>Pseudomonadati</taxon>
        <taxon>Pseudomonadota</taxon>
        <taxon>Alphaproteobacteria</taxon>
        <taxon>Rhodospirillales</taxon>
        <taxon>Rhodospirillaceae</taxon>
        <taxon>Ferrovibrio</taxon>
    </lineage>
</organism>
<dbReference type="EMBL" id="JBHRYJ010000001">
    <property type="protein sequence ID" value="MFC3675496.1"/>
    <property type="molecule type" value="Genomic_DNA"/>
</dbReference>
<feature type="region of interest" description="Disordered" evidence="1">
    <location>
        <begin position="17"/>
        <end position="46"/>
    </location>
</feature>